<name>A0AAV7X0K6_9NEOP</name>
<evidence type="ECO:0000256" key="2">
    <source>
        <dbReference type="SAM" id="MobiDB-lite"/>
    </source>
</evidence>
<dbReference type="GO" id="GO:0005826">
    <property type="term" value="C:actomyosin contractile ring"/>
    <property type="evidence" value="ECO:0007669"/>
    <property type="project" value="TreeGrafter"/>
</dbReference>
<evidence type="ECO:0000259" key="3">
    <source>
        <dbReference type="PROSITE" id="PS50003"/>
    </source>
</evidence>
<dbReference type="InterPro" id="IPR051364">
    <property type="entry name" value="Cytokinesis/Rho-signaling"/>
</dbReference>
<feature type="region of interest" description="Disordered" evidence="2">
    <location>
        <begin position="333"/>
        <end position="384"/>
    </location>
</feature>
<dbReference type="GO" id="GO:0000281">
    <property type="term" value="P:mitotic cytokinesis"/>
    <property type="evidence" value="ECO:0007669"/>
    <property type="project" value="TreeGrafter"/>
</dbReference>
<dbReference type="CDD" id="cd01263">
    <property type="entry name" value="PH_anillin"/>
    <property type="match status" value="1"/>
</dbReference>
<gene>
    <name evidence="4" type="ORF">ONE63_004725</name>
</gene>
<feature type="domain" description="PH" evidence="3">
    <location>
        <begin position="1159"/>
        <end position="1283"/>
    </location>
</feature>
<evidence type="ECO:0000313" key="5">
    <source>
        <dbReference type="Proteomes" id="UP001075354"/>
    </source>
</evidence>
<feature type="compositionally biased region" description="Polar residues" evidence="2">
    <location>
        <begin position="608"/>
        <end position="621"/>
    </location>
</feature>
<keyword evidence="1" id="KW-0175">Coiled coil</keyword>
<accession>A0AAV7X0K6</accession>
<feature type="compositionally biased region" description="Basic and acidic residues" evidence="2">
    <location>
        <begin position="738"/>
        <end position="749"/>
    </location>
</feature>
<dbReference type="Proteomes" id="UP001075354">
    <property type="component" value="Chromosome 16"/>
</dbReference>
<feature type="compositionally biased region" description="Basic and acidic residues" evidence="2">
    <location>
        <begin position="8"/>
        <end position="21"/>
    </location>
</feature>
<dbReference type="FunFam" id="2.30.29.30:FF:000111">
    <property type="entry name" value="anillin isoform X1"/>
    <property type="match status" value="1"/>
</dbReference>
<dbReference type="InterPro" id="IPR011993">
    <property type="entry name" value="PH-like_dom_sf"/>
</dbReference>
<evidence type="ECO:0000256" key="1">
    <source>
        <dbReference type="ARBA" id="ARBA00023054"/>
    </source>
</evidence>
<feature type="compositionally biased region" description="Low complexity" evidence="2">
    <location>
        <begin position="67"/>
        <end position="78"/>
    </location>
</feature>
<comment type="caution">
    <text evidence="4">The sequence shown here is derived from an EMBL/GenBank/DDBJ whole genome shotgun (WGS) entry which is preliminary data.</text>
</comment>
<sequence>MDAFTQRMLERAQARREKLDKQLNSLGEPSSARKRAPLLESNQTADLPDATSKRASPSPIKSEKTISRTASSASPRRSQSGRRFSKSPKKEATPPPRHPVSESETDEDDRGMQTESDGERDLVSDSSNFQVKESEQTSDGDGASITDGVRSRLRRLGALYSDSEQLSSPIHRTENNFSAEPESRSTRVKSATRSARLAALANTINEWEDDLSHPGVATASARVKASDSAKPVSRFNAGGRKRKSVDKSELKPVSDTTTKSSQSPNKIASPSRFPGIKAIRKSGGGNSPKGKIVTEVTSPTKQLQWDKAMLDSLESQGFTRTASNSRLVYDYEQDNQDSSVESEVLPNLEEDDDESLLQSPARSPLRKDMGSPVKNFNKFTSPSRSPLVMGVAQLRSNSSPVKQVPGSPHASPVKSLFKSNLKPVNIDDSQPEGSVLQRAAKYESEASSPTKRMNKDPAELPLSERMALFEKNKGPLLVPKVPFSTPMPAKLLKDSEPGFLAFLSIFTFLFKAVKPVPKSPQKPKPTTCPPIKETVLNLPKSPSKVATTMKQNIEESAVLRRLKMFEAGKIEMEQSPSRPQNQAVAERRKEMEMLSNRWVRNKELATDEPSSPMTTPKTQISPVKASHSAVPGTPPPPPPPMPIANPSRASSSQTPPRRSPRRPASQDIYPGVSEIKKIKVSPPKPGQLYPSLSDIEATTETEEHSSTEQSFEDAESSLELGSADNSFGKDILEAAEKVHSSYRSQKEDDVSCTESTVLRDMDDFLEEALDESSDEDRNPTPPKKTRTTPSKKSESFYYKASAPESQPESTLERQSPRRASTKYRAPQPPCTPSASTEEQQVPLMHTVSFYRKQQNMTPRTPARQIQAQGSPEKLSSSSSRDEAIKEHERNLVEVRVRNLLDDVSKQQTVISQASQALNLCNATVEFSGSAEQVEGERLLLLSTHKRQAALNEIQRLKVEGTLRPQNPSGHDLSNFSEHGTLHISEITLPVKRDFVRSIAAEDNSHHFVCLAKCQDVILATSVLSIVNTRDLQGGQTLRFSSSLTLSDLYSNFRVTLEVYTMTCRREVLPHDVKYHINKKEGKNRMTPKKHKQESHLLRPPVQSPAGPGAVRSPQFSLIGYVIFSLKEIQRTSFTLNKVPYTSPLEGSIHLRLKCDLSLDIEHRGFLTMYEVVSGYGAWHRRWCLLKGEMLSYWKYPDHEKKEIPIGSIDLRTCVTENVGLVTRDLCARLNTFLLETSRPAKSTDADSLDMVCKGDVTHIRHLLSADTREERVDWCSQLNKALTVIRAWGKKTDL</sequence>
<dbReference type="PANTHER" id="PTHR21538:SF23">
    <property type="entry name" value="ANILLIN"/>
    <property type="match status" value="1"/>
</dbReference>
<dbReference type="Gene3D" id="2.30.29.30">
    <property type="entry name" value="Pleckstrin-homology domain (PH domain)/Phosphotyrosine-binding domain (PTB)"/>
    <property type="match status" value="1"/>
</dbReference>
<feature type="region of interest" description="Disordered" evidence="2">
    <location>
        <begin position="1079"/>
        <end position="1109"/>
    </location>
</feature>
<dbReference type="EMBL" id="JAPTSV010000016">
    <property type="protein sequence ID" value="KAJ1519433.1"/>
    <property type="molecule type" value="Genomic_DNA"/>
</dbReference>
<dbReference type="GO" id="GO:0000915">
    <property type="term" value="P:actomyosin contractile ring assembly"/>
    <property type="evidence" value="ECO:0007669"/>
    <property type="project" value="TreeGrafter"/>
</dbReference>
<feature type="compositionally biased region" description="Polar residues" evidence="2">
    <location>
        <begin position="854"/>
        <end position="878"/>
    </location>
</feature>
<feature type="compositionally biased region" description="Acidic residues" evidence="2">
    <location>
        <begin position="763"/>
        <end position="774"/>
    </location>
</feature>
<dbReference type="InterPro" id="IPR012966">
    <property type="entry name" value="AHD"/>
</dbReference>
<feature type="region of interest" description="Disordered" evidence="2">
    <location>
        <begin position="1"/>
        <end position="194"/>
    </location>
</feature>
<feature type="compositionally biased region" description="Polar residues" evidence="2">
    <location>
        <begin position="254"/>
        <end position="268"/>
    </location>
</feature>
<keyword evidence="5" id="KW-1185">Reference proteome</keyword>
<feature type="region of interest" description="Disordered" evidence="2">
    <location>
        <begin position="569"/>
        <end position="588"/>
    </location>
</feature>
<dbReference type="InterPro" id="IPR037840">
    <property type="entry name" value="PH_Anillin"/>
</dbReference>
<evidence type="ECO:0000313" key="4">
    <source>
        <dbReference type="EMBL" id="KAJ1519433.1"/>
    </source>
</evidence>
<dbReference type="SMART" id="SM00233">
    <property type="entry name" value="PH"/>
    <property type="match status" value="1"/>
</dbReference>
<dbReference type="GO" id="GO:0031106">
    <property type="term" value="P:septin ring organization"/>
    <property type="evidence" value="ECO:0007669"/>
    <property type="project" value="TreeGrafter"/>
</dbReference>
<feature type="region of interest" description="Disordered" evidence="2">
    <location>
        <begin position="854"/>
        <end position="885"/>
    </location>
</feature>
<reference evidence="4" key="1">
    <citation type="submission" date="2022-12" db="EMBL/GenBank/DDBJ databases">
        <title>Chromosome-level genome assembly of the bean flower thrips Megalurothrips usitatus.</title>
        <authorList>
            <person name="Ma L."/>
            <person name="Liu Q."/>
            <person name="Li H."/>
            <person name="Cai W."/>
        </authorList>
    </citation>
    <scope>NUCLEOTIDE SEQUENCE</scope>
    <source>
        <strain evidence="4">Cailab_2022a</strain>
    </source>
</reference>
<organism evidence="4 5">
    <name type="scientific">Megalurothrips usitatus</name>
    <name type="common">bean blossom thrips</name>
    <dbReference type="NCBI Taxonomy" id="439358"/>
    <lineage>
        <taxon>Eukaryota</taxon>
        <taxon>Metazoa</taxon>
        <taxon>Ecdysozoa</taxon>
        <taxon>Arthropoda</taxon>
        <taxon>Hexapoda</taxon>
        <taxon>Insecta</taxon>
        <taxon>Pterygota</taxon>
        <taxon>Neoptera</taxon>
        <taxon>Paraneoptera</taxon>
        <taxon>Thysanoptera</taxon>
        <taxon>Terebrantia</taxon>
        <taxon>Thripoidea</taxon>
        <taxon>Thripidae</taxon>
        <taxon>Megalurothrips</taxon>
    </lineage>
</organism>
<feature type="compositionally biased region" description="Polar residues" evidence="2">
    <location>
        <begin position="574"/>
        <end position="583"/>
    </location>
</feature>
<dbReference type="InterPro" id="IPR031970">
    <property type="entry name" value="Anillin_N"/>
</dbReference>
<dbReference type="InterPro" id="IPR001849">
    <property type="entry name" value="PH_domain"/>
</dbReference>
<dbReference type="Pfam" id="PF08174">
    <property type="entry name" value="Anillin"/>
    <property type="match status" value="1"/>
</dbReference>
<dbReference type="SUPFAM" id="SSF50729">
    <property type="entry name" value="PH domain-like"/>
    <property type="match status" value="1"/>
</dbReference>
<feature type="region of interest" description="Disordered" evidence="2">
    <location>
        <begin position="738"/>
        <end position="841"/>
    </location>
</feature>
<dbReference type="Pfam" id="PF16018">
    <property type="entry name" value="Anillin_N"/>
    <property type="match status" value="1"/>
</dbReference>
<protein>
    <recommendedName>
        <fullName evidence="3">PH domain-containing protein</fullName>
    </recommendedName>
</protein>
<feature type="region of interest" description="Disordered" evidence="2">
    <location>
        <begin position="218"/>
        <end position="301"/>
    </location>
</feature>
<feature type="compositionally biased region" description="Polar residues" evidence="2">
    <location>
        <begin position="162"/>
        <end position="178"/>
    </location>
</feature>
<feature type="region of interest" description="Disordered" evidence="2">
    <location>
        <begin position="603"/>
        <end position="725"/>
    </location>
</feature>
<dbReference type="PANTHER" id="PTHR21538">
    <property type="entry name" value="ANILLIN/RHOTEKIN RTKN"/>
    <property type="match status" value="1"/>
</dbReference>
<dbReference type="Pfam" id="PF00169">
    <property type="entry name" value="PH"/>
    <property type="match status" value="1"/>
</dbReference>
<feature type="compositionally biased region" description="Low complexity" evidence="2">
    <location>
        <begin position="644"/>
        <end position="666"/>
    </location>
</feature>
<proteinExistence type="predicted"/>
<feature type="compositionally biased region" description="Pro residues" evidence="2">
    <location>
        <begin position="632"/>
        <end position="643"/>
    </location>
</feature>
<dbReference type="PROSITE" id="PS50003">
    <property type="entry name" value="PH_DOMAIN"/>
    <property type="match status" value="1"/>
</dbReference>